<dbReference type="Gene3D" id="3.90.1200.10">
    <property type="match status" value="1"/>
</dbReference>
<dbReference type="GeneID" id="96087514"/>
<dbReference type="Proteomes" id="UP001578633">
    <property type="component" value="Chromosome 6"/>
</dbReference>
<name>A0ABR3UFX6_9PLEO</name>
<dbReference type="EMBL" id="JBHGVX010000006">
    <property type="protein sequence ID" value="KAL1795376.1"/>
    <property type="molecule type" value="Genomic_DNA"/>
</dbReference>
<dbReference type="InterPro" id="IPR011009">
    <property type="entry name" value="Kinase-like_dom_sf"/>
</dbReference>
<comment type="caution">
    <text evidence="2">The sequence shown here is derived from an EMBL/GenBank/DDBJ whole genome shotgun (WGS) entry which is preliminary data.</text>
</comment>
<dbReference type="InterPro" id="IPR002575">
    <property type="entry name" value="Aminoglycoside_PTrfase"/>
</dbReference>
<reference evidence="2 3" key="1">
    <citation type="submission" date="2024-09" db="EMBL/GenBank/DDBJ databases">
        <title>T2T genomes of carrot and Alternaria dauci and their utility for understanding host-pathogen interaction during carrot leaf blight disease.</title>
        <authorList>
            <person name="Liu W."/>
            <person name="Xu S."/>
            <person name="Ou C."/>
            <person name="Liu X."/>
            <person name="Zhuang F."/>
            <person name="Deng X.W."/>
        </authorList>
    </citation>
    <scope>NUCLEOTIDE SEQUENCE [LARGE SCALE GENOMIC DNA]</scope>
    <source>
        <strain evidence="2 3">A2016</strain>
    </source>
</reference>
<gene>
    <name evidence="2" type="ORF">ACET3X_007192</name>
</gene>
<dbReference type="PANTHER" id="PTHR21310:SF51">
    <property type="entry name" value="AMINOGLYCOSIDE PHOSPHOTRANSFERASE DOMAIN-CONTAINING PROTEIN"/>
    <property type="match status" value="1"/>
</dbReference>
<dbReference type="SUPFAM" id="SSF56112">
    <property type="entry name" value="Protein kinase-like (PK-like)"/>
    <property type="match status" value="1"/>
</dbReference>
<dbReference type="PANTHER" id="PTHR21310">
    <property type="entry name" value="AMINOGLYCOSIDE PHOSPHOTRANSFERASE-RELATED-RELATED"/>
    <property type="match status" value="1"/>
</dbReference>
<proteinExistence type="predicted"/>
<sequence length="411" mass="46608">MQRIEGSFHRAVFLIIHGGHEFAQEYVPKIPAHGTWGEWQINDEMALKSDAQLMQHIRHHTNCPVPEVIAYDGSLENAIGAPYILMKKMEGVSATDMWIGRPYKTKIGAEIHLNAYDPPPELEQKRITFLRSLARAMSELAPLEFEYTGMPVFFDPKDKQPSYVGPVWRWHTKSVMDKLTSEGSFDTSEAFFTAGIDRVNSAERGSSSGTPDMAKIGVWIVMRIVMSSAPFAITDPPRSEPTPTKSDSNGVPIRETFVLRHDDLDLQNILVDDDGNVTGIIDWDGCAAVPHCLGYASMPTFLRRDWLPEYNISRLPHLSWSLNRYREVYAQAMGEFCESSDAKYTRKSPMYQLVLAALDKDAQWINVVETLLHEKPEFRRVDVRSFCRRLGHGWPAAEALKAKVAEWLKPQ</sequence>
<evidence type="ECO:0000313" key="2">
    <source>
        <dbReference type="EMBL" id="KAL1795376.1"/>
    </source>
</evidence>
<accession>A0ABR3UFX6</accession>
<dbReference type="InterPro" id="IPR051678">
    <property type="entry name" value="AGP_Transferase"/>
</dbReference>
<dbReference type="RefSeq" id="XP_069305960.1">
    <property type="nucleotide sequence ID" value="XM_069453405.1"/>
</dbReference>
<protein>
    <recommendedName>
        <fullName evidence="1">Aminoglycoside phosphotransferase domain-containing protein</fullName>
    </recommendedName>
</protein>
<evidence type="ECO:0000313" key="3">
    <source>
        <dbReference type="Proteomes" id="UP001578633"/>
    </source>
</evidence>
<dbReference type="Pfam" id="PF01636">
    <property type="entry name" value="APH"/>
    <property type="match status" value="1"/>
</dbReference>
<feature type="domain" description="Aminoglycoside phosphotransferase" evidence="1">
    <location>
        <begin position="254"/>
        <end position="286"/>
    </location>
</feature>
<organism evidence="2 3">
    <name type="scientific">Alternaria dauci</name>
    <dbReference type="NCBI Taxonomy" id="48095"/>
    <lineage>
        <taxon>Eukaryota</taxon>
        <taxon>Fungi</taxon>
        <taxon>Dikarya</taxon>
        <taxon>Ascomycota</taxon>
        <taxon>Pezizomycotina</taxon>
        <taxon>Dothideomycetes</taxon>
        <taxon>Pleosporomycetidae</taxon>
        <taxon>Pleosporales</taxon>
        <taxon>Pleosporineae</taxon>
        <taxon>Pleosporaceae</taxon>
        <taxon>Alternaria</taxon>
        <taxon>Alternaria sect. Porri</taxon>
    </lineage>
</organism>
<evidence type="ECO:0000259" key="1">
    <source>
        <dbReference type="Pfam" id="PF01636"/>
    </source>
</evidence>
<keyword evidence="3" id="KW-1185">Reference proteome</keyword>